<comment type="caution">
    <text evidence="1">The sequence shown here is derived from an EMBL/GenBank/DDBJ whole genome shotgun (WGS) entry which is preliminary data.</text>
</comment>
<dbReference type="Proteomes" id="UP000554235">
    <property type="component" value="Unassembled WGS sequence"/>
</dbReference>
<dbReference type="OrthoDB" id="5101662at2759"/>
<evidence type="ECO:0000313" key="1">
    <source>
        <dbReference type="EMBL" id="KAF4460477.1"/>
    </source>
</evidence>
<dbReference type="EMBL" id="JAADYS010001930">
    <property type="protein sequence ID" value="KAF4460477.1"/>
    <property type="molecule type" value="Genomic_DNA"/>
</dbReference>
<organism evidence="1 2">
    <name type="scientific">Fusarium albosuccineum</name>
    <dbReference type="NCBI Taxonomy" id="1237068"/>
    <lineage>
        <taxon>Eukaryota</taxon>
        <taxon>Fungi</taxon>
        <taxon>Dikarya</taxon>
        <taxon>Ascomycota</taxon>
        <taxon>Pezizomycotina</taxon>
        <taxon>Sordariomycetes</taxon>
        <taxon>Hypocreomycetidae</taxon>
        <taxon>Hypocreales</taxon>
        <taxon>Nectriaceae</taxon>
        <taxon>Fusarium</taxon>
        <taxon>Fusarium decemcellulare species complex</taxon>
    </lineage>
</organism>
<sequence>MRVDNIRRLIYRTEHYQDQKRGRLHAATTDPTWGYYVFVTAYSETAQSKLEAAVEALVLIMLRSLRSETAAPYADEASKRLKLDVILDKEALENASEDRVREEFRAQLRGLGLSDDEFMTRGIGSSRVSACILFDEDVIETLSKASFPDDPKRDLSAFANVLVRIVDPKWTYPAPPTWGPGPHCRASNDWPVANLVFLYARRSGDLMFQHNHEEEDSE</sequence>
<dbReference type="AlphaFoldDB" id="A0A8H4L044"/>
<reference evidence="1 2" key="1">
    <citation type="submission" date="2020-01" db="EMBL/GenBank/DDBJ databases">
        <title>Identification and distribution of gene clusters putatively required for synthesis of sphingolipid metabolism inhibitors in phylogenetically diverse species of the filamentous fungus Fusarium.</title>
        <authorList>
            <person name="Kim H.-S."/>
            <person name="Busman M."/>
            <person name="Brown D.W."/>
            <person name="Divon H."/>
            <person name="Uhlig S."/>
            <person name="Proctor R.H."/>
        </authorList>
    </citation>
    <scope>NUCLEOTIDE SEQUENCE [LARGE SCALE GENOMIC DNA]</scope>
    <source>
        <strain evidence="1 2">NRRL 20459</strain>
    </source>
</reference>
<proteinExistence type="predicted"/>
<keyword evidence="2" id="KW-1185">Reference proteome</keyword>
<name>A0A8H4L044_9HYPO</name>
<gene>
    <name evidence="1" type="ORF">FALBO_12740</name>
</gene>
<protein>
    <submittedName>
        <fullName evidence="1">Uncharacterized protein</fullName>
    </submittedName>
</protein>
<evidence type="ECO:0000313" key="2">
    <source>
        <dbReference type="Proteomes" id="UP000554235"/>
    </source>
</evidence>
<accession>A0A8H4L044</accession>